<feature type="compositionally biased region" description="Basic residues" evidence="1">
    <location>
        <begin position="216"/>
        <end position="235"/>
    </location>
</feature>
<sequence length="245" mass="25848">MRRGIGGYAGLARAPIANPVPRLRANAGRSRPGRDGRGRTGAAIHRGGRTPGGRRGRRSGGGAARGRGERVRRAPATAPGGHRDGQVRCARTELRQRRRCHIRCRALRPAQRARGQRDDAGGLGGLFRGGRRPASGGAQRGAGPYARVAHRLLPALGQDLGVSGVAESTASRWRRGTWRALPDRLDADGVASLRARRLCGRGAGHAAAGGAAGARRCPRPRAQTRQRRIARRGVRRTATAAGSCP</sequence>
<proteinExistence type="predicted"/>
<gene>
    <name evidence="2" type="ORF">ERS027659_00425</name>
</gene>
<dbReference type="AlphaFoldDB" id="A0A0T9BJN0"/>
<feature type="region of interest" description="Disordered" evidence="1">
    <location>
        <begin position="20"/>
        <end position="89"/>
    </location>
</feature>
<protein>
    <submittedName>
        <fullName evidence="2">Uncharacterized protein</fullName>
    </submittedName>
</protein>
<feature type="compositionally biased region" description="Basic residues" evidence="1">
    <location>
        <begin position="46"/>
        <end position="58"/>
    </location>
</feature>
<accession>A0A0T9BJN0</accession>
<name>A0A0T9BJN0_MYCTX</name>
<evidence type="ECO:0000256" key="1">
    <source>
        <dbReference type="SAM" id="MobiDB-lite"/>
    </source>
</evidence>
<feature type="region of interest" description="Disordered" evidence="1">
    <location>
        <begin position="204"/>
        <end position="245"/>
    </location>
</feature>
<evidence type="ECO:0000313" key="2">
    <source>
        <dbReference type="EMBL" id="CKQ94578.1"/>
    </source>
</evidence>
<feature type="compositionally biased region" description="Low complexity" evidence="1">
    <location>
        <begin position="236"/>
        <end position="245"/>
    </location>
</feature>
<dbReference type="Proteomes" id="UP000050164">
    <property type="component" value="Unassembled WGS sequence"/>
</dbReference>
<feature type="region of interest" description="Disordered" evidence="1">
    <location>
        <begin position="111"/>
        <end position="142"/>
    </location>
</feature>
<organism evidence="2 3">
    <name type="scientific">Mycobacterium tuberculosis</name>
    <dbReference type="NCBI Taxonomy" id="1773"/>
    <lineage>
        <taxon>Bacteria</taxon>
        <taxon>Bacillati</taxon>
        <taxon>Actinomycetota</taxon>
        <taxon>Actinomycetes</taxon>
        <taxon>Mycobacteriales</taxon>
        <taxon>Mycobacteriaceae</taxon>
        <taxon>Mycobacterium</taxon>
        <taxon>Mycobacterium tuberculosis complex</taxon>
    </lineage>
</organism>
<dbReference type="EMBL" id="CNFT01000055">
    <property type="protein sequence ID" value="CKQ94578.1"/>
    <property type="molecule type" value="Genomic_DNA"/>
</dbReference>
<feature type="compositionally biased region" description="Low complexity" evidence="1">
    <location>
        <begin position="204"/>
        <end position="215"/>
    </location>
</feature>
<evidence type="ECO:0000313" key="3">
    <source>
        <dbReference type="Proteomes" id="UP000050164"/>
    </source>
</evidence>
<reference evidence="2 3" key="1">
    <citation type="submission" date="2015-03" db="EMBL/GenBank/DDBJ databases">
        <authorList>
            <consortium name="Pathogen Informatics"/>
        </authorList>
    </citation>
    <scope>NUCLEOTIDE SEQUENCE [LARGE SCALE GENOMIC DNA]</scope>
    <source>
        <strain evidence="2 3">Bir 185</strain>
    </source>
</reference>